<organism evidence="2 3">
    <name type="scientific">Terriglobus albidus</name>
    <dbReference type="NCBI Taxonomy" id="1592106"/>
    <lineage>
        <taxon>Bacteria</taxon>
        <taxon>Pseudomonadati</taxon>
        <taxon>Acidobacteriota</taxon>
        <taxon>Terriglobia</taxon>
        <taxon>Terriglobales</taxon>
        <taxon>Acidobacteriaceae</taxon>
        <taxon>Terriglobus</taxon>
    </lineage>
</organism>
<sequence>MIRAISTHVFLEQRLHPGLLDALASGGAEAIEIFAARHHFDYTDRSATRELANWFRSNNVLATLHQPLHDRAHWSRDLSQTVNLIDPDKSKRIHAMDEIKRSLESADFIPFESIVLHLGQKGDTWSPRALENSLSAIEHIKAFAGPLGIKTLVETLDNDVTSPEHLLEILHVGHFDTVNICVDLGHCHLRPNGVEEALTLLATRIRELHLHDNQGVKDEHLWPGSGGIDWKKTAELITALPQTPLGVLEITHELHETAETASQKAVEAWKLLGV</sequence>
<name>A0A5B9E860_9BACT</name>
<dbReference type="AlphaFoldDB" id="A0A5B9E860"/>
<dbReference type="OrthoDB" id="9801960at2"/>
<dbReference type="RefSeq" id="WP_147646547.1">
    <property type="nucleotide sequence ID" value="NZ_CP042806.1"/>
</dbReference>
<protein>
    <submittedName>
        <fullName evidence="2">Sugar phosphate isomerase/epimerase</fullName>
    </submittedName>
</protein>
<dbReference type="SUPFAM" id="SSF51658">
    <property type="entry name" value="Xylose isomerase-like"/>
    <property type="match status" value="1"/>
</dbReference>
<dbReference type="Proteomes" id="UP000321820">
    <property type="component" value="Chromosome"/>
</dbReference>
<dbReference type="InterPro" id="IPR050312">
    <property type="entry name" value="IolE/XylAMocC-like"/>
</dbReference>
<gene>
    <name evidence="2" type="ORF">FTW19_04600</name>
</gene>
<proteinExistence type="predicted"/>
<dbReference type="GO" id="GO:0016853">
    <property type="term" value="F:isomerase activity"/>
    <property type="evidence" value="ECO:0007669"/>
    <property type="project" value="UniProtKB-KW"/>
</dbReference>
<dbReference type="InterPro" id="IPR036237">
    <property type="entry name" value="Xyl_isomerase-like_sf"/>
</dbReference>
<keyword evidence="2" id="KW-0413">Isomerase</keyword>
<dbReference type="PANTHER" id="PTHR12110:SF21">
    <property type="entry name" value="XYLOSE ISOMERASE-LIKE TIM BARREL DOMAIN-CONTAINING PROTEIN"/>
    <property type="match status" value="1"/>
</dbReference>
<evidence type="ECO:0000313" key="2">
    <source>
        <dbReference type="EMBL" id="QEE27355.1"/>
    </source>
</evidence>
<keyword evidence="3" id="KW-1185">Reference proteome</keyword>
<evidence type="ECO:0000313" key="3">
    <source>
        <dbReference type="Proteomes" id="UP000321820"/>
    </source>
</evidence>
<dbReference type="EMBL" id="CP042806">
    <property type="protein sequence ID" value="QEE27355.1"/>
    <property type="molecule type" value="Genomic_DNA"/>
</dbReference>
<feature type="domain" description="Xylose isomerase-like TIM barrel" evidence="1">
    <location>
        <begin position="20"/>
        <end position="268"/>
    </location>
</feature>
<accession>A0A5B9E860</accession>
<dbReference type="Pfam" id="PF01261">
    <property type="entry name" value="AP_endonuc_2"/>
    <property type="match status" value="1"/>
</dbReference>
<dbReference type="PANTHER" id="PTHR12110">
    <property type="entry name" value="HYDROXYPYRUVATE ISOMERASE"/>
    <property type="match status" value="1"/>
</dbReference>
<dbReference type="InterPro" id="IPR013022">
    <property type="entry name" value="Xyl_isomerase-like_TIM-brl"/>
</dbReference>
<dbReference type="Gene3D" id="3.20.20.150">
    <property type="entry name" value="Divalent-metal-dependent TIM barrel enzymes"/>
    <property type="match status" value="1"/>
</dbReference>
<evidence type="ECO:0000259" key="1">
    <source>
        <dbReference type="Pfam" id="PF01261"/>
    </source>
</evidence>
<reference evidence="2 3" key="1">
    <citation type="submission" date="2019-08" db="EMBL/GenBank/DDBJ databases">
        <title>Complete genome sequence of Terriglobus albidus strain ORNL.</title>
        <authorList>
            <person name="Podar M."/>
        </authorList>
    </citation>
    <scope>NUCLEOTIDE SEQUENCE [LARGE SCALE GENOMIC DNA]</scope>
    <source>
        <strain evidence="2 3">ORNL</strain>
    </source>
</reference>
<dbReference type="KEGG" id="talb:FTW19_04600"/>